<evidence type="ECO:0000259" key="4">
    <source>
        <dbReference type="PROSITE" id="PS50995"/>
    </source>
</evidence>
<keyword evidence="2 5" id="KW-0238">DNA-binding</keyword>
<evidence type="ECO:0000256" key="3">
    <source>
        <dbReference type="ARBA" id="ARBA00023163"/>
    </source>
</evidence>
<dbReference type="InterPro" id="IPR036390">
    <property type="entry name" value="WH_DNA-bd_sf"/>
</dbReference>
<dbReference type="Pfam" id="PF01047">
    <property type="entry name" value="MarR"/>
    <property type="match status" value="1"/>
</dbReference>
<dbReference type="InterPro" id="IPR000835">
    <property type="entry name" value="HTH_MarR-typ"/>
</dbReference>
<dbReference type="RefSeq" id="WP_177199469.1">
    <property type="nucleotide sequence ID" value="NZ_FOKI01000042.1"/>
</dbReference>
<dbReference type="InterPro" id="IPR036388">
    <property type="entry name" value="WH-like_DNA-bd_sf"/>
</dbReference>
<dbReference type="SMART" id="SM00347">
    <property type="entry name" value="HTH_MARR"/>
    <property type="match status" value="1"/>
</dbReference>
<keyword evidence="6" id="KW-1185">Reference proteome</keyword>
<evidence type="ECO:0000313" key="6">
    <source>
        <dbReference type="Proteomes" id="UP000198619"/>
    </source>
</evidence>
<dbReference type="PANTHER" id="PTHR42756:SF2">
    <property type="entry name" value="MARR FAMILY REGULATORY PROTEIN"/>
    <property type="match status" value="1"/>
</dbReference>
<sequence>MIKSHKSLIFKMISVNYRKYQTIIDSELKKINISRGDYPFLLCLYENRNGLNQNQLSKLLSVDRAHTNRYVHKLAKDGYIYSKSNLSNSRILDIFLTDKGVIKSEEALVILSNLANSLFADEKDSDLDFLYNKLLDISKILDNKLE</sequence>
<keyword evidence="1" id="KW-0805">Transcription regulation</keyword>
<dbReference type="GO" id="GO:0003700">
    <property type="term" value="F:DNA-binding transcription factor activity"/>
    <property type="evidence" value="ECO:0007669"/>
    <property type="project" value="InterPro"/>
</dbReference>
<gene>
    <name evidence="5" type="ORF">SAMN04488528_104224</name>
</gene>
<dbReference type="STRING" id="84698.SAMN04488528_104224"/>
<evidence type="ECO:0000256" key="2">
    <source>
        <dbReference type="ARBA" id="ARBA00023125"/>
    </source>
</evidence>
<dbReference type="PANTHER" id="PTHR42756">
    <property type="entry name" value="TRANSCRIPTIONAL REGULATOR, MARR"/>
    <property type="match status" value="1"/>
</dbReference>
<dbReference type="PROSITE" id="PS50995">
    <property type="entry name" value="HTH_MARR_2"/>
    <property type="match status" value="1"/>
</dbReference>
<evidence type="ECO:0000313" key="5">
    <source>
        <dbReference type="EMBL" id="SFB39831.1"/>
    </source>
</evidence>
<dbReference type="GO" id="GO:0003677">
    <property type="term" value="F:DNA binding"/>
    <property type="evidence" value="ECO:0007669"/>
    <property type="project" value="UniProtKB-KW"/>
</dbReference>
<evidence type="ECO:0000256" key="1">
    <source>
        <dbReference type="ARBA" id="ARBA00023015"/>
    </source>
</evidence>
<proteinExistence type="predicted"/>
<dbReference type="EMBL" id="FOKI01000042">
    <property type="protein sequence ID" value="SFB39831.1"/>
    <property type="molecule type" value="Genomic_DNA"/>
</dbReference>
<organism evidence="5 6">
    <name type="scientific">Clostridium frigidicarnis</name>
    <dbReference type="NCBI Taxonomy" id="84698"/>
    <lineage>
        <taxon>Bacteria</taxon>
        <taxon>Bacillati</taxon>
        <taxon>Bacillota</taxon>
        <taxon>Clostridia</taxon>
        <taxon>Eubacteriales</taxon>
        <taxon>Clostridiaceae</taxon>
        <taxon>Clostridium</taxon>
    </lineage>
</organism>
<dbReference type="AlphaFoldDB" id="A0A1I1AP80"/>
<accession>A0A1I1AP80</accession>
<reference evidence="5 6" key="1">
    <citation type="submission" date="2016-10" db="EMBL/GenBank/DDBJ databases">
        <authorList>
            <person name="de Groot N.N."/>
        </authorList>
    </citation>
    <scope>NUCLEOTIDE SEQUENCE [LARGE SCALE GENOMIC DNA]</scope>
    <source>
        <strain evidence="5 6">DSM 12271</strain>
    </source>
</reference>
<feature type="domain" description="HTH marR-type" evidence="4">
    <location>
        <begin position="6"/>
        <end position="136"/>
    </location>
</feature>
<dbReference type="Proteomes" id="UP000198619">
    <property type="component" value="Unassembled WGS sequence"/>
</dbReference>
<keyword evidence="3" id="KW-0804">Transcription</keyword>
<name>A0A1I1AP80_9CLOT</name>
<dbReference type="SUPFAM" id="SSF46785">
    <property type="entry name" value="Winged helix' DNA-binding domain"/>
    <property type="match status" value="1"/>
</dbReference>
<dbReference type="Gene3D" id="1.10.10.10">
    <property type="entry name" value="Winged helix-like DNA-binding domain superfamily/Winged helix DNA-binding domain"/>
    <property type="match status" value="1"/>
</dbReference>
<protein>
    <submittedName>
        <fullName evidence="5">DNA-binding transcriptional regulator, MarR family</fullName>
    </submittedName>
</protein>